<dbReference type="GeneID" id="61357061"/>
<evidence type="ECO:0000313" key="1">
    <source>
        <dbReference type="EMBL" id="KAF7787521.1"/>
    </source>
</evidence>
<accession>A0A8T0CBU1</accession>
<comment type="caution">
    <text evidence="1">The sequence shown here is derived from an EMBL/GenBank/DDBJ whole genome shotgun (WGS) entry which is preliminary data.</text>
</comment>
<dbReference type="Proteomes" id="UP000016480">
    <property type="component" value="Unassembled WGS sequence"/>
</dbReference>
<sequence length="170" mass="19440">MKYIIVVIFLTLTVSCQRYTDTFRYISLEGNEKVVEVASGIINNPKVKLEKEIVLSYKLERENYSIFFTIGSSGLMPNIIVYSKGRLEQIAPKIVPKRFRRNKKDDIPQCNLSYIVRSETAFEIVVPICFDFSGGNFISFDVLIDSEIVGKEDLKFTLREAGEYETVDGI</sequence>
<evidence type="ECO:0000313" key="2">
    <source>
        <dbReference type="EMBL" id="KAF7787522.1"/>
    </source>
</evidence>
<protein>
    <recommendedName>
        <fullName evidence="4">Lipoprotein</fullName>
    </recommendedName>
</protein>
<evidence type="ECO:0000313" key="3">
    <source>
        <dbReference type="Proteomes" id="UP000016480"/>
    </source>
</evidence>
<dbReference type="RefSeq" id="WP_010387026.1">
    <property type="nucleotide sequence ID" value="NZ_AHCD03000030.1"/>
</dbReference>
<dbReference type="EMBL" id="AHCD03000030">
    <property type="protein sequence ID" value="KAF7787522.1"/>
    <property type="molecule type" value="Genomic_DNA"/>
</dbReference>
<dbReference type="EMBL" id="AHCD03000030">
    <property type="protein sequence ID" value="KAF7787521.1"/>
    <property type="molecule type" value="Genomic_DNA"/>
</dbReference>
<reference evidence="1 3" key="1">
    <citation type="journal article" date="2012" name="J. Bacteriol.">
        <title>Genome sequence of the cycloprodigiosin-producing bacterial strain Pseudoalteromonas rubra ATCC 29570(T).</title>
        <authorList>
            <person name="Xie B.B."/>
            <person name="Shu Y.L."/>
            <person name="Qin Q.L."/>
            <person name="Rong J.C."/>
            <person name="Zhang X.Y."/>
            <person name="Chen X.L."/>
            <person name="Zhou B.C."/>
            <person name="Zhang Y.Z."/>
        </authorList>
    </citation>
    <scope>NUCLEOTIDE SEQUENCE [LARGE SCALE GENOMIC DNA]</scope>
    <source>
        <strain evidence="1 3">DSM 6842</strain>
    </source>
</reference>
<organism evidence="1 3">
    <name type="scientific">Pseudoalteromonas rubra</name>
    <dbReference type="NCBI Taxonomy" id="43658"/>
    <lineage>
        <taxon>Bacteria</taxon>
        <taxon>Pseudomonadati</taxon>
        <taxon>Pseudomonadota</taxon>
        <taxon>Gammaproteobacteria</taxon>
        <taxon>Alteromonadales</taxon>
        <taxon>Pseudoalteromonadaceae</taxon>
        <taxon>Pseudoalteromonas</taxon>
    </lineage>
</organism>
<proteinExistence type="predicted"/>
<evidence type="ECO:0008006" key="4">
    <source>
        <dbReference type="Google" id="ProtNLM"/>
    </source>
</evidence>
<gene>
    <name evidence="1" type="ORF">PRUB_a4624</name>
    <name evidence="2" type="ORF">PRUB_a4625</name>
</gene>
<dbReference type="AlphaFoldDB" id="A0A8T0CBU1"/>
<dbReference type="PROSITE" id="PS51257">
    <property type="entry name" value="PROKAR_LIPOPROTEIN"/>
    <property type="match status" value="1"/>
</dbReference>
<name>A0A8T0CBU1_9GAMM</name>
<reference evidence="1" key="2">
    <citation type="submission" date="2015-06" db="EMBL/GenBank/DDBJ databases">
        <title>Genome sequence of Pseudoalteromonas rubra.</title>
        <authorList>
            <person name="Xie B.-B."/>
            <person name="Rong J.-C."/>
            <person name="Qin Q.-L."/>
            <person name="Zhang Y.-Z."/>
        </authorList>
    </citation>
    <scope>NUCLEOTIDE SEQUENCE</scope>
    <source>
        <strain evidence="1">DSM 6842</strain>
    </source>
</reference>